<reference evidence="3 4" key="1">
    <citation type="submission" date="2021-06" db="EMBL/GenBank/DDBJ databases">
        <authorList>
            <person name="Sun Q."/>
            <person name="Li D."/>
        </authorList>
    </citation>
    <scope>NUCLEOTIDE SEQUENCE [LARGE SCALE GENOMIC DNA]</scope>
    <source>
        <strain evidence="3 4">MSJ-6</strain>
    </source>
</reference>
<sequence>MRNIYSWLRWLPAITLMLLLFLSSSQTYQEQTLVPNIEKSTSEQWIADFFGKFSFTYGGHEISVESVGGASFIEFFIRKAAHFFCYALLAALFIFALMGRMPNDKKRSLSGKKLGSLLLYSILLSFLYACSDELHQSLTPGRTAMVQDVLLDTIGATCGGVFTILLIRWRSRRW</sequence>
<name>A0ABS6FUF1_9BACL</name>
<dbReference type="EMBL" id="JAHLQJ010000018">
    <property type="protein sequence ID" value="MBU5673881.1"/>
    <property type="molecule type" value="Genomic_DNA"/>
</dbReference>
<dbReference type="InterPro" id="IPR016747">
    <property type="entry name" value="Phosphotransbutyrylase"/>
</dbReference>
<keyword evidence="4" id="KW-1185">Reference proteome</keyword>
<dbReference type="NCBIfam" id="NF037970">
    <property type="entry name" value="vanZ_1"/>
    <property type="match status" value="1"/>
</dbReference>
<dbReference type="Pfam" id="PF04892">
    <property type="entry name" value="VanZ"/>
    <property type="match status" value="1"/>
</dbReference>
<dbReference type="Proteomes" id="UP000743001">
    <property type="component" value="Unassembled WGS sequence"/>
</dbReference>
<evidence type="ECO:0000256" key="1">
    <source>
        <dbReference type="SAM" id="Phobius"/>
    </source>
</evidence>
<organism evidence="3 4">
    <name type="scientific">Paenibacillus brevis</name>
    <dbReference type="NCBI Taxonomy" id="2841508"/>
    <lineage>
        <taxon>Bacteria</taxon>
        <taxon>Bacillati</taxon>
        <taxon>Bacillota</taxon>
        <taxon>Bacilli</taxon>
        <taxon>Bacillales</taxon>
        <taxon>Paenibacillaceae</taxon>
        <taxon>Paenibacillus</taxon>
    </lineage>
</organism>
<feature type="domain" description="VanZ-like" evidence="2">
    <location>
        <begin position="11"/>
        <end position="165"/>
    </location>
</feature>
<evidence type="ECO:0000313" key="4">
    <source>
        <dbReference type="Proteomes" id="UP000743001"/>
    </source>
</evidence>
<keyword evidence="1" id="KW-1133">Transmembrane helix</keyword>
<dbReference type="PIRSF" id="PIRSF019083">
    <property type="entry name" value="UCP019083_VanZ"/>
    <property type="match status" value="1"/>
</dbReference>
<comment type="caution">
    <text evidence="3">The sequence shown here is derived from an EMBL/GenBank/DDBJ whole genome shotgun (WGS) entry which is preliminary data.</text>
</comment>
<proteinExistence type="predicted"/>
<dbReference type="InterPro" id="IPR006976">
    <property type="entry name" value="VanZ-like"/>
</dbReference>
<evidence type="ECO:0000313" key="3">
    <source>
        <dbReference type="EMBL" id="MBU5673881.1"/>
    </source>
</evidence>
<evidence type="ECO:0000259" key="2">
    <source>
        <dbReference type="Pfam" id="PF04892"/>
    </source>
</evidence>
<gene>
    <name evidence="3" type="ORF">KQJ23_18765</name>
</gene>
<feature type="transmembrane region" description="Helical" evidence="1">
    <location>
        <begin position="80"/>
        <end position="99"/>
    </location>
</feature>
<feature type="transmembrane region" description="Helical" evidence="1">
    <location>
        <begin position="149"/>
        <end position="169"/>
    </location>
</feature>
<keyword evidence="1" id="KW-0812">Transmembrane</keyword>
<feature type="transmembrane region" description="Helical" evidence="1">
    <location>
        <begin position="111"/>
        <end position="129"/>
    </location>
</feature>
<accession>A0ABS6FUF1</accession>
<keyword evidence="1" id="KW-0472">Membrane</keyword>
<protein>
    <submittedName>
        <fullName evidence="3">VanZ family protein</fullName>
    </submittedName>
</protein>